<keyword evidence="13 33" id="KW-0165">Cleavage on pair of basic residues</keyword>
<feature type="disulfide bond" evidence="33">
    <location>
        <begin position="53"/>
        <end position="73"/>
    </location>
</feature>
<evidence type="ECO:0000256" key="10">
    <source>
        <dbReference type="ARBA" id="ARBA00022570"/>
    </source>
</evidence>
<dbReference type="FunFam" id="2.170.40.20:FF:000001">
    <property type="entry name" value="Envelope glycoprotein gp160"/>
    <property type="match status" value="1"/>
</dbReference>
<evidence type="ECO:0000256" key="12">
    <source>
        <dbReference type="ARBA" id="ARBA00022595"/>
    </source>
</evidence>
<feature type="region of interest" description="MPER; binding to GalCer" evidence="33">
    <location>
        <begin position="661"/>
        <end position="682"/>
    </location>
</feature>
<comment type="subcellular location">
    <molecule>Surface protein gp120</molecule>
    <subcellularLocation>
        <location evidence="33">Virion membrane</location>
        <topology evidence="33">Peripheral membrane protein</topology>
    </subcellularLocation>
    <subcellularLocation>
        <location evidence="33">Host cell membrane</location>
        <topology evidence="33">Peripheral membrane protein</topology>
    </subcellularLocation>
    <subcellularLocation>
        <location evidence="33">Host endosome membrane</location>
        <topology evidence="33">Single-pass type I membrane protein</topology>
    </subcellularLocation>
    <text evidence="33">The surface protein is not anchored to the viral envelope, but associates with the extravirion surface through its binding to TM. It is probably concentrated at the site of budding and incorporated into the virions possibly by contacts between the cytoplasmic tail of Env and the N-terminus of Gag.</text>
</comment>
<dbReference type="InterPro" id="IPR000328">
    <property type="entry name" value="GP41-like"/>
</dbReference>
<comment type="domain">
    <text evidence="33">The CD4-binding region is targeted by the antibody b12.</text>
</comment>
<comment type="similarity">
    <text evidence="33">Belongs to the HIV-1 env protein family.</text>
</comment>
<dbReference type="GO" id="GO:0052031">
    <property type="term" value="P:symbiont-mediated perturbation of host defense response"/>
    <property type="evidence" value="ECO:0007669"/>
    <property type="project" value="UniProtKB-UniRule"/>
</dbReference>
<evidence type="ECO:0000259" key="36">
    <source>
        <dbReference type="Pfam" id="PF00516"/>
    </source>
</evidence>
<comment type="subunit">
    <text evidence="33">The mature envelope protein (Env) consists of a homotrimer of non-covalently associated gp120-gp41 heterodimers. The resulting complex protrudes from the virus surface as a spike. There seems to be as few as 10 spikes on the average virion. Surface protein gp120 interacts with host CD4, CCR5 and CXCR4. Gp120 also interacts with the C-type lectins CD209/DC-SIGN and CLEC4M/DC-SIGNR (collectively referred to as DC-SIGN(R)). Gp120 and gp41 interact with GalCer. Gp120 interacts with host ITGA4/ITGB7 complex; on CD4+ T-cells, this interaction results in rapid activation of integrin ITGAL/LFA-1, which facilitates efficient cell-to-cell spreading of HIV-1. Gp120 interacts with cell-associated heparan sulfate; this interaction increases virus infectivity on permissive cells and may be involved in infection of CD4- cells.</text>
</comment>
<dbReference type="GO" id="GO:0019031">
    <property type="term" value="C:viral envelope"/>
    <property type="evidence" value="ECO:0007669"/>
    <property type="project" value="UniProtKB-KW"/>
</dbReference>
<dbReference type="Pfam" id="PF00516">
    <property type="entry name" value="GP120"/>
    <property type="match status" value="1"/>
</dbReference>
<evidence type="ECO:0000256" key="13">
    <source>
        <dbReference type="ARBA" id="ARBA00022685"/>
    </source>
</evidence>
<evidence type="ECO:0000256" key="18">
    <source>
        <dbReference type="ARBA" id="ARBA00022844"/>
    </source>
</evidence>
<comment type="function">
    <text evidence="33">Transmembrane protein gp41: Acts as a class I viral fusion protein. Under the current model, the protein has at least 3 conformational states: pre-fusion native state, pre-hairpin intermediate state, and post-fusion hairpin state. During fusion of viral and target intracellular membranes, the coiled coil regions (heptad repeats) assume a trimer-of-hairpins structure, positioning the fusion peptide in close proximity to the C-terminal region of the ectodomain. The formation of this structure appears to drive apposition and subsequent fusion of viral and target cell membranes. Complete fusion occurs in host cell endosomes and is dynamin-dependent, however some lipid transfer might occur at the plasma membrane. The virus undergoes clathrin-dependent internalization long before endosomal fusion, thus minimizing the surface exposure of conserved viral epitopes during fusion and reducing the efficacy of inhibitors targeting these epitopes. Membranes fusion leads to delivery of the nucleocapsid into the cytoplasm.</text>
</comment>
<dbReference type="GO" id="GO:0044175">
    <property type="term" value="C:host cell endosome membrane"/>
    <property type="evidence" value="ECO:0007669"/>
    <property type="project" value="UniProtKB-SubCell"/>
</dbReference>
<evidence type="ECO:0000256" key="14">
    <source>
        <dbReference type="ARBA" id="ARBA00022692"/>
    </source>
</evidence>
<gene>
    <name evidence="33 38" type="primary">env</name>
</gene>
<feature type="disulfide bond" evidence="33">
    <location>
        <begin position="597"/>
        <end position="603"/>
    </location>
</feature>
<evidence type="ECO:0000256" key="5">
    <source>
        <dbReference type="ARBA" id="ARBA00004578"/>
    </source>
</evidence>
<keyword evidence="12 33" id="KW-1162">Viral penetration into host cytoplasm</keyword>
<organism evidence="38 39">
    <name type="scientific">Human immunodeficiency virus type 1</name>
    <name type="common">HIV-1</name>
    <dbReference type="NCBI Taxonomy" id="11676"/>
    <lineage>
        <taxon>Viruses</taxon>
        <taxon>Riboviria</taxon>
        <taxon>Pararnavirae</taxon>
        <taxon>Artverviricota</taxon>
        <taxon>Revtraviricetes</taxon>
        <taxon>Ortervirales</taxon>
        <taxon>Retroviridae</taxon>
        <taxon>Orthoretrovirinae</taxon>
        <taxon>Lentivirus</taxon>
        <taxon>Lentivirus humimdef1</taxon>
    </lineage>
</organism>
<keyword evidence="8 33" id="KW-1170">Fusion of virus membrane with host endosomal membrane</keyword>
<keyword evidence="23 33" id="KW-1039">Host endosome</keyword>
<feature type="transmembrane region" description="Helical" evidence="34">
    <location>
        <begin position="511"/>
        <end position="534"/>
    </location>
</feature>
<evidence type="ECO:0000256" key="23">
    <source>
        <dbReference type="ARBA" id="ARBA00023046"/>
    </source>
</evidence>
<keyword evidence="10 33" id="KW-1165">Clathrin-mediated endocytosis of virus by host</keyword>
<dbReference type="HAMAP" id="MF_04083">
    <property type="entry name" value="HIV_ENV"/>
    <property type="match status" value="1"/>
</dbReference>
<dbReference type="GO" id="GO:0005198">
    <property type="term" value="F:structural molecule activity"/>
    <property type="evidence" value="ECO:0007669"/>
    <property type="project" value="UniProtKB-UniRule"/>
</dbReference>
<comment type="PTM">
    <text evidence="33">Palmitoylation of the transmembrane protein and of Env polyprotein (prior to its proteolytic cleavage) is essential for their association with host cell membrane lipid rafts. Palmitoylation is therefore required for envelope trafficking to classical lipid rafts, but not for viral replication.</text>
</comment>
<keyword evidence="7 33" id="KW-1168">Fusion of virus membrane with host membrane</keyword>
<feature type="topological domain" description="Extracellular" evidence="33">
    <location>
        <begin position="32"/>
        <end position="683"/>
    </location>
</feature>
<evidence type="ECO:0000259" key="37">
    <source>
        <dbReference type="Pfam" id="PF00517"/>
    </source>
</evidence>
<keyword evidence="17 33" id="KW-1161">Viral attachment to host cell</keyword>
<feature type="domain" description="Human immunodeficiency virus 1 envelope glycoprotein Gp120" evidence="36">
    <location>
        <begin position="33"/>
        <end position="510"/>
    </location>
</feature>
<dbReference type="GO" id="GO:0055036">
    <property type="term" value="C:virion membrane"/>
    <property type="evidence" value="ECO:0007669"/>
    <property type="project" value="UniProtKB-SubCell"/>
</dbReference>
<comment type="PTM">
    <text evidence="33">Specific enzymatic cleavages in vivo yield mature proteins. Envelope glycoproteins are synthesized as a inactive precursor that is heavily N-glycosylated and processed likely by host cell furin in the Golgi to yield the mature SU and TM proteins. The cleavage site between SU and TM requires the minimal sequence [KR]-X-[KR]-R. About 2 of the 9 disulfide bonds of gp41 are reduced by P4HB/PDI, following binding to CD4 receptor.</text>
</comment>
<comment type="function">
    <text evidence="33">Envelope glycoprotein gp160: Oligomerizes in the host endoplasmic reticulum into predominantly trimers. In a second time, gp160 transits in the host Golgi, where glycosylation is completed. The precursor is then proteolytically cleaved in the trans-Golgi and thereby activated by cellular furin or furin-like proteases to produce gp120 and gp41.</text>
</comment>
<feature type="chain" id="PRO_5023371255" description="Surface protein gp120" evidence="33">
    <location>
        <begin position="32"/>
        <end position="510"/>
    </location>
</feature>
<evidence type="ECO:0000256" key="25">
    <source>
        <dbReference type="ARBA" id="ARBA00023136"/>
    </source>
</evidence>
<dbReference type="InterPro" id="IPR000777">
    <property type="entry name" value="HIV1_Gp120"/>
</dbReference>
<evidence type="ECO:0000256" key="31">
    <source>
        <dbReference type="ARBA" id="ARBA00023296"/>
    </source>
</evidence>
<name>A0A159C9W1_HV1</name>
<comment type="function">
    <text evidence="33">Surface protein gp120: Attaches the virus to the host lymphoid cell by binding to the primary receptor CD4. This interaction induces a structural rearrangement creating a high affinity binding site for a chemokine coreceptor like CXCR4 and/or CCR5. Acts as a ligand for CD209/DC-SIGN and CLEC4M/DC-SIGNR, which are respectively found on dendritic cells (DCs), and on endothelial cells of liver sinusoids and lymph node sinuses. These interactions allow capture of viral particles at mucosal surfaces by these cells and subsequent transmission to permissive cells. HIV subverts the migration properties of dendritic cells to gain access to CD4+ T-cells in lymph nodes. Virus transmission to permissive T-cells occurs either in trans (without DCs infection, through viral capture and transmission), or in cis (following DCs productive infection, through the usual CD4-gp120 interaction), thereby inducing a robust infection. In trans infection, bound virions remain infectious over days and it is proposed that they are not degraded, but protected in non-lysosomal acidic organelles within the DCs close to the cell membrane thus contributing to the viral infectious potential during DCs' migration from the periphery to the lymphoid tissues. On arrival at lymphoid tissues, intact virions recycle back to DCs' cell surface allowing virus transmission to CD4+ T-cells.</text>
</comment>
<comment type="miscellaneous">
    <text evidence="33">HIV-1 lineages are divided in three main groups, M (for Major), O (for Outlier), and N (for New, or Non-M, Non-O). The vast majority of strains found worldwide belong to the group M. Group O seems to be endemic to and largely confined to Cameroon and neighboring countries in West Central Africa, where these viruses represent a small minority of HIV-1 strains. The group N is represented by a limited number of isolates from Cameroonian persons. The group M is further subdivided in 9 clades or subtypes (A to D, F to H, J and K).</text>
</comment>
<evidence type="ECO:0000256" key="21">
    <source>
        <dbReference type="ARBA" id="ARBA00022890"/>
    </source>
</evidence>
<keyword evidence="22 33" id="KW-1133">Transmembrane helix</keyword>
<evidence type="ECO:0000256" key="1">
    <source>
        <dbReference type="ARBA" id="ARBA00004402"/>
    </source>
</evidence>
<comment type="domain">
    <text evidence="33 34">The 17 amino acids long immunosuppressive region is present in many retroviral envelope proteins. Synthetic peptides derived from this relatively conserved sequence inhibit immune function in vitro and in vivo.</text>
</comment>
<dbReference type="FunFam" id="1.10.287.210:FF:000001">
    <property type="entry name" value="Envelope glycoprotein gp160"/>
    <property type="match status" value="1"/>
</dbReference>
<reference evidence="38 39" key="1">
    <citation type="journal article" date="2016" name="PLoS Pathog.">
        <title>Differences in the Selection Bottleneck between Modes of Sexual Transmission Influence the Genetic Composition of the HIV-1 Founder Virus.</title>
        <authorList>
            <person name="Tully D.C."/>
            <person name="Ogilvie C.B."/>
            <person name="Batorsky R.E."/>
            <person name="Bean D.J."/>
            <person name="Power K.A."/>
            <person name="Ghebremichael M."/>
            <person name="Bedard H.E."/>
            <person name="Gladden A.D."/>
            <person name="Seese A.M."/>
            <person name="Amero M.A."/>
            <person name="Lane K."/>
            <person name="McGrath G."/>
            <person name="Bazner S.B."/>
            <person name="Tinsley J."/>
            <person name="Lennon N.J."/>
            <person name="Henn M.R."/>
            <person name="Brumme Z.L."/>
            <person name="Norris P.J."/>
            <person name="Rosenberg E.S."/>
            <person name="Mayer K.H."/>
            <person name="Jessen H."/>
            <person name="Kosakovsky Pond S.L."/>
            <person name="Walker B.D."/>
            <person name="Altfeld M."/>
            <person name="Carlson J.M."/>
            <person name="Allen T.M."/>
        </authorList>
    </citation>
    <scope>NUCLEOTIDE SEQUENCE [LARGE SCALE GENOMIC DNA]</scope>
    <source>
        <strain evidence="38">172508</strain>
    </source>
</reference>
<feature type="transmembrane region" description="Helical" evidence="34">
    <location>
        <begin position="677"/>
        <end position="704"/>
    </location>
</feature>
<evidence type="ECO:0000256" key="28">
    <source>
        <dbReference type="ARBA" id="ARBA00023180"/>
    </source>
</evidence>
<evidence type="ECO:0000256" key="8">
    <source>
        <dbReference type="ARBA" id="ARBA00022510"/>
    </source>
</evidence>
<evidence type="ECO:0000313" key="38">
    <source>
        <dbReference type="EMBL" id="ALP12685.1"/>
    </source>
</evidence>
<evidence type="ECO:0000256" key="22">
    <source>
        <dbReference type="ARBA" id="ARBA00022989"/>
    </source>
</evidence>
<keyword evidence="14 33" id="KW-0812">Transmembrane</keyword>
<keyword evidence="21 33" id="KW-1164">Virus endocytosis by host</keyword>
<feature type="lipid moiety-binding region" description="S-palmitoyl cysteine; by host" evidence="33">
    <location>
        <position position="763"/>
    </location>
</feature>
<feature type="topological domain" description="Cytoplasmic" evidence="33">
    <location>
        <begin position="705"/>
        <end position="855"/>
    </location>
</feature>
<evidence type="ECO:0000256" key="6">
    <source>
        <dbReference type="ARBA" id="ARBA00004650"/>
    </source>
</evidence>
<comment type="caution">
    <text evidence="33 34">Lacks conserved residue(s) required for the propagation of feature annotation.</text>
</comment>
<feature type="disulfide bond" evidence="33">
    <location>
        <begin position="232"/>
        <end position="243"/>
    </location>
</feature>
<feature type="coiled-coil region" evidence="33">
    <location>
        <begin position="632"/>
        <end position="666"/>
    </location>
</feature>
<comment type="domain">
    <text evidence="33">Some of the most genetically diverse regions of the viral genome are present in Env. They are called variable regions 1 through 5 (V1 through V5). Coreceptor usage of gp120 is determined mainly by the primary structure of the third variable region (V3) in the outer domain of gp120. The sequence of V3 determines which coreceptor, CCR5 and/or CXCR4 (corresponding to R5/macrophage, X4/T cell and R5X4/T cell and macrophage tropism), is used to trigger the fusion potential of the Env complex, and hence which cells the virus can infect. Binding to CCR5 involves a region adjacent in addition to V3.</text>
</comment>
<dbReference type="GO" id="GO:0075512">
    <property type="term" value="P:clathrin-dependent endocytosis of virus by host cell"/>
    <property type="evidence" value="ECO:0007669"/>
    <property type="project" value="UniProtKB-UniRule"/>
</dbReference>
<evidence type="ECO:0000256" key="17">
    <source>
        <dbReference type="ARBA" id="ARBA00022804"/>
    </source>
</evidence>
<feature type="chain" id="PRO_5023371256" description="Envelope glycoprotein gp160" evidence="33">
    <location>
        <begin position="32"/>
        <end position="855"/>
    </location>
</feature>
<evidence type="ECO:0000256" key="15">
    <source>
        <dbReference type="ARBA" id="ARBA00022703"/>
    </source>
</evidence>
<feature type="disulfide bond" evidence="33">
    <location>
        <begin position="222"/>
        <end position="251"/>
    </location>
</feature>
<keyword evidence="29 33" id="KW-0899">Viral immunoevasion</keyword>
<dbReference type="SUPFAM" id="SSF56502">
    <property type="entry name" value="gp120 core"/>
    <property type="match status" value="2"/>
</dbReference>
<dbReference type="EMBL" id="KT124754">
    <property type="protein sequence ID" value="ALP12685.1"/>
    <property type="molecule type" value="Genomic_RNA"/>
</dbReference>
<evidence type="ECO:0000256" key="19">
    <source>
        <dbReference type="ARBA" id="ARBA00022870"/>
    </source>
</evidence>
<dbReference type="GO" id="GO:0016020">
    <property type="term" value="C:membrane"/>
    <property type="evidence" value="ECO:0007669"/>
    <property type="project" value="UniProtKB-UniRule"/>
</dbReference>
<comment type="PTM">
    <text evidence="33">Highly glycosylated by host. The high number of glycan on the protein is reffered to as 'glycan shield' because it contributes to hide protein sequence from adaptive immune system.</text>
</comment>
<feature type="domain" description="Retroviral envelope protein GP41-like" evidence="37">
    <location>
        <begin position="529"/>
        <end position="718"/>
    </location>
</feature>
<keyword evidence="19 33" id="KW-1043">Host membrane</keyword>
<evidence type="ECO:0000256" key="30">
    <source>
        <dbReference type="ARBA" id="ARBA00023288"/>
    </source>
</evidence>
<evidence type="ECO:0000256" key="29">
    <source>
        <dbReference type="ARBA" id="ARBA00023280"/>
    </source>
</evidence>
<evidence type="ECO:0000256" key="16">
    <source>
        <dbReference type="ARBA" id="ARBA00022729"/>
    </source>
</evidence>
<evidence type="ECO:0000256" key="9">
    <source>
        <dbReference type="ARBA" id="ARBA00022511"/>
    </source>
</evidence>
<keyword evidence="25 33" id="KW-0472">Membrane</keyword>
<dbReference type="GO" id="GO:0019062">
    <property type="term" value="P:virion attachment to host cell"/>
    <property type="evidence" value="ECO:0007669"/>
    <property type="project" value="UniProtKB-UniRule"/>
</dbReference>
<evidence type="ECO:0000256" key="34">
    <source>
        <dbReference type="RuleBase" id="RU363095"/>
    </source>
</evidence>
<dbReference type="FunFam" id="2.170.40.20:FF:000003">
    <property type="entry name" value="Envelope glycoprotein gp160"/>
    <property type="match status" value="1"/>
</dbReference>
<feature type="region of interest" description="Fusion peptide" evidence="33">
    <location>
        <begin position="511"/>
        <end position="531"/>
    </location>
</feature>
<dbReference type="GO" id="GO:0020002">
    <property type="term" value="C:host cell plasma membrane"/>
    <property type="evidence" value="ECO:0007669"/>
    <property type="project" value="UniProtKB-SubCell"/>
</dbReference>
<feature type="region of interest" description="V5" evidence="33">
    <location>
        <begin position="460"/>
        <end position="470"/>
    </location>
</feature>
<sequence length="855" mass="97493">MKVMGIRKNYQHLWRWGMMLLGILMICNATEKLWVTVYYGVPVWKEANTTLFCASDAKAYDTEVHNVWATHACVPTDPNPQEIELINVTENFNMWKNNMVEQMHEDIISLWDQSLKPCVKLTPLCVTLNCTNYNTTNNVTHTNSSDSEIPMDEGEIKNCSFNITTSRRSKVQEEYAVFYKLDVVPINDNNNNNSYRLISCNTSVITQACPKISFEPIPIHLCAPAGYAILKCKDKKFNGTGPCENVSTIQCTHGIKPVVSTQLLLNGSLAEEEIVIRSENFSDNAKTIIVQLNQSVEINCTRPYNNTRKGIHMGPGRALYITGEVTGNIRQAHCTLNRTKWMNTLSQVAEKLKEQFNKTIIFNQSSGGDPEIVMHHFNCRGEFFYCNTAALFNSTWNSTEGLNSTNENGTIPITLPCKIKQIINRWQEVGKAMYAPPISGRINCLSNITGLLLTRDGGNNRESNETFRPGGGDMRDNWRSELYKYKVVRIEPLGVAPTRAKRRVVQREKRAVGLGALFLGFLGAAGSAMGAASITLTVQARQLLSGIVQQQNNLLRAIEAQQHLLQLTVWGIKQLQARVLALERYLKDQQLLGIWGCSGKLICTTAVPWNASWSNRTLDDIWDNLTWMQWEREISNYTQVIYTLIEESQSQQEKNEKELLELDKWASLWNWFDITNWLWYIKIFIMIVGGLIGLKIVFTVLSIVNRIRQGYSPLSFQTHFPAPRGPDRPEGIEEEGGERDRDRSGRLVNGFLALFWIDLRNLCLFLYHRLRDLLLIVTRIVELLGHRGWEVLKYWWNLLQYWSQELKNSAVSLFNVTAIAVAEGTDRVIEVVQGAYRAIIHIPRRIRQGAERIFL</sequence>
<dbReference type="Gene3D" id="1.20.5.490">
    <property type="entry name" value="Single helix bin"/>
    <property type="match status" value="1"/>
</dbReference>
<keyword evidence="26 33" id="KW-0564">Palmitate</keyword>
<evidence type="ECO:0000256" key="4">
    <source>
        <dbReference type="ARBA" id="ARBA00004563"/>
    </source>
</evidence>
<accession>A0A159C9W1</accession>
<comment type="domain">
    <text evidence="33">The YXXL motif is involved in determining the exact site of viral release at the surface of infected mononuclear cells and promotes endocytosis. YXXL and di-leucine endocytosis motifs interact directly or indirectly with the clathrin adapter complexes, opperate independently, and their activities are not additive.</text>
</comment>
<evidence type="ECO:0000256" key="3">
    <source>
        <dbReference type="ARBA" id="ARBA00004505"/>
    </source>
</evidence>
<evidence type="ECO:0000256" key="24">
    <source>
        <dbReference type="ARBA" id="ARBA00023054"/>
    </source>
</evidence>
<dbReference type="GO" id="GO:1903911">
    <property type="term" value="P:positive regulation of receptor clustering"/>
    <property type="evidence" value="ECO:0007669"/>
    <property type="project" value="UniProtKB-UniRule"/>
</dbReference>
<dbReference type="Gene3D" id="1.10.287.210">
    <property type="match status" value="1"/>
</dbReference>
<evidence type="ECO:0000256" key="7">
    <source>
        <dbReference type="ARBA" id="ARBA00022506"/>
    </source>
</evidence>
<dbReference type="GO" id="GO:0019064">
    <property type="term" value="P:fusion of virus membrane with host plasma membrane"/>
    <property type="evidence" value="ECO:0007669"/>
    <property type="project" value="UniProtKB-UniRule"/>
</dbReference>
<comment type="subcellular location">
    <molecule>Transmembrane protein gp41</molecule>
    <subcellularLocation>
        <location evidence="33">Virion membrane</location>
        <topology evidence="33">Single-pass type I membrane protein</topology>
    </subcellularLocation>
    <subcellularLocation>
        <location evidence="33">Host cell membrane</location>
        <topology evidence="33">Single-pass type I membrane protein</topology>
    </subcellularLocation>
    <subcellularLocation>
        <location evidence="33">Host endosome membrane</location>
        <topology evidence="33">Single-pass type I membrane protein</topology>
    </subcellularLocation>
    <text evidence="33">It is probably concentrated at the site of budding and incorporated into the virions possibly by contacts between the cytoplasmic tail of Env and the N-terminus of Gag.</text>
</comment>
<keyword evidence="31 33" id="KW-1160">Virus entry into host cell</keyword>
<dbReference type="GO" id="GO:0039654">
    <property type="term" value="P:fusion of virus membrane with host endosome membrane"/>
    <property type="evidence" value="ECO:0007669"/>
    <property type="project" value="UniProtKB-UniRule"/>
</dbReference>
<evidence type="ECO:0000256" key="27">
    <source>
        <dbReference type="ARBA" id="ARBA00023157"/>
    </source>
</evidence>
<dbReference type="GO" id="GO:1903908">
    <property type="term" value="P:positive regulation of plasma membrane raft polarization"/>
    <property type="evidence" value="ECO:0007669"/>
    <property type="project" value="UniProtKB-UniRule"/>
</dbReference>
<keyword evidence="9 33" id="KW-1032">Host cell membrane</keyword>
<organismHost>
    <name type="scientific">Homo sapiens</name>
    <name type="common">Human</name>
    <dbReference type="NCBI Taxonomy" id="9606"/>
</organismHost>
<evidence type="ECO:0000256" key="32">
    <source>
        <dbReference type="ARBA" id="ARBA00062028"/>
    </source>
</evidence>
<keyword evidence="24 33" id="KW-0175">Coiled coil</keyword>
<dbReference type="InterPro" id="IPR037527">
    <property type="entry name" value="Gp160"/>
</dbReference>
<feature type="region of interest" description="Immunosuppression" evidence="33">
    <location>
        <begin position="573"/>
        <end position="591"/>
    </location>
</feature>
<evidence type="ECO:0000256" key="33">
    <source>
        <dbReference type="HAMAP-Rule" id="MF_04083"/>
    </source>
</evidence>
<dbReference type="InterPro" id="IPR036377">
    <property type="entry name" value="Gp120_core_sf"/>
</dbReference>
<evidence type="ECO:0000256" key="20">
    <source>
        <dbReference type="ARBA" id="ARBA00022879"/>
    </source>
</evidence>
<keyword evidence="28 33" id="KW-0325">Glycoprotein</keyword>
<comment type="domain">
    <text evidence="33">The membrane proximal external region (MPER) present in gp41 is a tryptophan-rich region recognized by the antibodies 2F5, Z13, and 4E10. MPER seems to play a role in fusion.</text>
</comment>
<dbReference type="Proteomes" id="UP000155377">
    <property type="component" value="Genome"/>
</dbReference>
<keyword evidence="30 33" id="KW-0449">Lipoprotein</keyword>
<feature type="region of interest" description="CD4-binding loop" evidence="33">
    <location>
        <begin position="365"/>
        <end position="375"/>
    </location>
</feature>
<feature type="chain" id="PRO_5023371257" description="Transmembrane protein gp41" evidence="33">
    <location>
        <begin position="511"/>
        <end position="855"/>
    </location>
</feature>
<keyword evidence="16 33" id="KW-0732">Signal</keyword>
<comment type="miscellaneous">
    <text evidence="33">Inhibitors targeting HIV-1 viral envelope proteins are used as antiretroviral drugs. Attachment of virions to the cell surface via non-specific interactions and CD4 binding can be blocked by inhibitors that include cyanovirin-N, cyclotriazadisulfonamide analogs, PRO 2000, TNX 355 and PRO 542. In addition, BMS 806 can block CD4-induced conformational changes. Env interactions with the coreceptor molecules can be targeted by CCR5 antagonists including SCH-D, maraviroc (UK 427857) and aplaviroc (GW 873140), and the CXCR4 antagonist AMD 070. Fusion of viral and cellular membranes can be inhibited by peptides such as enfuvirtide and tifuvirtide (T 1249). Resistance to inhibitors associated with mutations in Env are observed. Most of the time, single mutations confer only a modest reduction in drug susceptibility. Combination of several mutations is usually required to develop a high-level drug resistance.</text>
</comment>
<protein>
    <recommendedName>
        <fullName evidence="33">Envelope glycoprotein gp160</fullName>
    </recommendedName>
    <alternativeName>
        <fullName evidence="33">Env polyprotein</fullName>
    </alternativeName>
    <component>
        <recommendedName>
            <fullName evidence="33">Surface protein gp120</fullName>
            <shortName evidence="33">SU</shortName>
        </recommendedName>
        <alternativeName>
            <fullName evidence="33">Glycoprotein 120</fullName>
            <shortName evidence="33">gp120</shortName>
        </alternativeName>
    </component>
    <component>
        <recommendedName>
            <fullName evidence="33">Transmembrane protein gp41</fullName>
            <shortName evidence="33">TM</shortName>
        </recommendedName>
        <alternativeName>
            <fullName evidence="33">Glycoprotein 41</fullName>
            <shortName evidence="33">gp41</shortName>
        </alternativeName>
    </component>
</protein>
<dbReference type="CDD" id="cd09909">
    <property type="entry name" value="HIV-1-like_HR1-HR2"/>
    <property type="match status" value="1"/>
</dbReference>
<comment type="subunit">
    <text evidence="32">The mature envelope protein (Env) consists of a homotrimer of non-covalently associated gp120-gp41 heterodimers. The resulting complex protrudes from the virus surface as a spike. There seems to be as few as 10 spikes on the average virion. Interacts with host CD4, CCR5 and CXCR4. Gp120 also interacts with the C-type lectins CD209/DC-SIGN and CLEC4M/DC-SIGNR (collectively referred to as DC-SIGN(R)). Gp120 and gp41 interact with GalCer. Gp120 interacts with host ITGA4/ITGB7 complex; on CD4+ T-cells, this interaction results in rapid activation of integrin ITGAL/LFA-1, which facilitates efficient cell-to-cell spreading of HIV-1. Gp120 interacts with cell-associated heparan sulfate; this interaction increases virus infectivity on permissive cells and may be involved in infection of CD4- cells.</text>
</comment>
<dbReference type="SUPFAM" id="SSF58069">
    <property type="entry name" value="Virus ectodomain"/>
    <property type="match status" value="1"/>
</dbReference>
<feature type="site" description="Cleavage; by host furin" evidence="33">
    <location>
        <begin position="510"/>
        <end position="511"/>
    </location>
</feature>
<evidence type="ECO:0000256" key="2">
    <source>
        <dbReference type="ARBA" id="ARBA00004433"/>
    </source>
</evidence>
<comment type="subcellular location">
    <subcellularLocation>
        <location evidence="3">Host cell membrane</location>
        <topology evidence="3">Peripheral membrane protein</topology>
    </subcellularLocation>
    <subcellularLocation>
        <location evidence="1">Host cell membrane</location>
        <topology evidence="1">Single-pass type I membrane protein</topology>
    </subcellularLocation>
    <subcellularLocation>
        <location evidence="2">Host endosome membrane</location>
        <topology evidence="2">Peripheral membrane protein</topology>
    </subcellularLocation>
    <subcellularLocation>
        <location evidence="5">Host endosome membrane</location>
        <topology evidence="5">Single-pass type I membrane protein</topology>
    </subcellularLocation>
    <subcellularLocation>
        <location evidence="6">Virion membrane</location>
        <topology evidence="6">Peripheral membrane protein</topology>
    </subcellularLocation>
    <subcellularLocation>
        <location evidence="4">Virion membrane</location>
        <topology evidence="4">Single-pass type I membrane protein</topology>
    </subcellularLocation>
</comment>
<keyword evidence="15 33" id="KW-0053">Apoptosis</keyword>
<feature type="short sequence motif" description="YXXL motif; contains endocytosis signal" evidence="33">
    <location>
        <begin position="711"/>
        <end position="714"/>
    </location>
</feature>
<keyword evidence="20 33" id="KW-0261">Viral envelope protein</keyword>
<dbReference type="Gene3D" id="2.170.40.20">
    <property type="entry name" value="Human immunodeficiency virus 1, Gp160, envelope glycoprotein"/>
    <property type="match status" value="2"/>
</dbReference>
<evidence type="ECO:0000256" key="11">
    <source>
        <dbReference type="ARBA" id="ARBA00022581"/>
    </source>
</evidence>
<dbReference type="FunFam" id="1.20.5.490:FF:000001">
    <property type="entry name" value="Envelope glycoprotein gp160"/>
    <property type="match status" value="1"/>
</dbReference>
<keyword evidence="11 33" id="KW-0945">Host-virus interaction</keyword>
<feature type="region of interest" description="Disordered" evidence="35">
    <location>
        <begin position="718"/>
        <end position="742"/>
    </location>
</feature>
<keyword evidence="27 33" id="KW-1015">Disulfide bond</keyword>
<evidence type="ECO:0000313" key="39">
    <source>
        <dbReference type="Proteomes" id="UP000155377"/>
    </source>
</evidence>
<proteinExistence type="inferred from homology"/>
<dbReference type="GO" id="GO:0019082">
    <property type="term" value="P:viral protein processing"/>
    <property type="evidence" value="ECO:0007669"/>
    <property type="project" value="UniProtKB-UniRule"/>
</dbReference>
<dbReference type="Pfam" id="PF00517">
    <property type="entry name" value="GP41"/>
    <property type="match status" value="1"/>
</dbReference>
<evidence type="ECO:0000256" key="26">
    <source>
        <dbReference type="ARBA" id="ARBA00023139"/>
    </source>
</evidence>
<keyword evidence="18 33" id="KW-0946">Virion</keyword>
<evidence type="ECO:0000256" key="35">
    <source>
        <dbReference type="SAM" id="MobiDB-lite"/>
    </source>
</evidence>